<accession>A0A7W9B9N9</accession>
<reference evidence="2 3" key="1">
    <citation type="submission" date="2020-08" db="EMBL/GenBank/DDBJ databases">
        <title>Genomic Encyclopedia of Type Strains, Phase IV (KMG-IV): sequencing the most valuable type-strain genomes for metagenomic binning, comparative biology and taxonomic classification.</title>
        <authorList>
            <person name="Goeker M."/>
        </authorList>
    </citation>
    <scope>NUCLEOTIDE SEQUENCE [LARGE SCALE GENOMIC DNA]</scope>
    <source>
        <strain evidence="2 3">DSM 27163</strain>
    </source>
</reference>
<dbReference type="InterPro" id="IPR041698">
    <property type="entry name" value="Methyltransf_25"/>
</dbReference>
<protein>
    <submittedName>
        <fullName evidence="2">SAM-dependent methyltransferase/transposase</fullName>
    </submittedName>
</protein>
<gene>
    <name evidence="2" type="ORF">FHR21_004030</name>
</gene>
<keyword evidence="2" id="KW-0808">Transferase</keyword>
<dbReference type="PANTHER" id="PTHR42912:SF93">
    <property type="entry name" value="N6-ADENOSINE-METHYLTRANSFERASE TMT1A"/>
    <property type="match status" value="1"/>
</dbReference>
<keyword evidence="3" id="KW-1185">Reference proteome</keyword>
<organism evidence="2 3">
    <name type="scientific">Sphingopyxis panaciterrulae</name>
    <dbReference type="NCBI Taxonomy" id="462372"/>
    <lineage>
        <taxon>Bacteria</taxon>
        <taxon>Pseudomonadati</taxon>
        <taxon>Pseudomonadota</taxon>
        <taxon>Alphaproteobacteria</taxon>
        <taxon>Sphingomonadales</taxon>
        <taxon>Sphingomonadaceae</taxon>
        <taxon>Sphingopyxis</taxon>
    </lineage>
</organism>
<dbReference type="GO" id="GO:0032259">
    <property type="term" value="P:methylation"/>
    <property type="evidence" value="ECO:0007669"/>
    <property type="project" value="UniProtKB-KW"/>
</dbReference>
<evidence type="ECO:0000313" key="2">
    <source>
        <dbReference type="EMBL" id="MBB5708636.1"/>
    </source>
</evidence>
<dbReference type="InterPro" id="IPR029063">
    <property type="entry name" value="SAM-dependent_MTases_sf"/>
</dbReference>
<dbReference type="SUPFAM" id="SSF53335">
    <property type="entry name" value="S-adenosyl-L-methionine-dependent methyltransferases"/>
    <property type="match status" value="1"/>
</dbReference>
<feature type="domain" description="Methyltransferase" evidence="1">
    <location>
        <begin position="208"/>
        <end position="303"/>
    </location>
</feature>
<dbReference type="EMBL" id="JACIJH010000023">
    <property type="protein sequence ID" value="MBB5708636.1"/>
    <property type="molecule type" value="Genomic_DNA"/>
</dbReference>
<evidence type="ECO:0000259" key="1">
    <source>
        <dbReference type="Pfam" id="PF13649"/>
    </source>
</evidence>
<sequence>MTFFTNAAPTGAQPAFGLTQNGRAGMQMLGSIQKFSSTKMREAARTCFDESEAGQALIAEHRQGNAERAAVHDRVKRAKTIAYSDPMFRLERFLQRHVAEENFNRGIPAVEERRAMFTGFIAADREAVGSLELDPAIEAPAYHAQTEWHLEPGGWDGYDLYGPLFAFAVGPHVFRHGGYAAVGAGADITAQRVAAVRQLPRNDYARIYEPGCGGVSTFRAIATVHPEAELAGCDLSPLLLRNGHMLAERQGLKVELKQRDATATGEPDESVDAVVTYALHHELPPKENAALFREMFRIMKPGGDIVLSDPPPFRAVDIFHAVILEWDTDHREEPFFTASCLADWGEELEKAGFTDVEAYAIGPDGYPWITRARKPDAPANRPV</sequence>
<proteinExistence type="predicted"/>
<dbReference type="InterPro" id="IPR050508">
    <property type="entry name" value="Methyltransf_Superfamily"/>
</dbReference>
<keyword evidence="2" id="KW-0489">Methyltransferase</keyword>
<dbReference type="GO" id="GO:0008168">
    <property type="term" value="F:methyltransferase activity"/>
    <property type="evidence" value="ECO:0007669"/>
    <property type="project" value="UniProtKB-KW"/>
</dbReference>
<comment type="caution">
    <text evidence="2">The sequence shown here is derived from an EMBL/GenBank/DDBJ whole genome shotgun (WGS) entry which is preliminary data.</text>
</comment>
<dbReference type="PANTHER" id="PTHR42912">
    <property type="entry name" value="METHYLTRANSFERASE"/>
    <property type="match status" value="1"/>
</dbReference>
<dbReference type="RefSeq" id="WP_184101549.1">
    <property type="nucleotide sequence ID" value="NZ_JACIJH010000023.1"/>
</dbReference>
<dbReference type="Proteomes" id="UP000537161">
    <property type="component" value="Unassembled WGS sequence"/>
</dbReference>
<dbReference type="AlphaFoldDB" id="A0A7W9B9N9"/>
<dbReference type="Pfam" id="PF13649">
    <property type="entry name" value="Methyltransf_25"/>
    <property type="match status" value="1"/>
</dbReference>
<name>A0A7W9B9N9_9SPHN</name>
<dbReference type="Gene3D" id="3.40.50.150">
    <property type="entry name" value="Vaccinia Virus protein VP39"/>
    <property type="match status" value="1"/>
</dbReference>
<evidence type="ECO:0000313" key="3">
    <source>
        <dbReference type="Proteomes" id="UP000537161"/>
    </source>
</evidence>